<reference evidence="5 6" key="1">
    <citation type="journal article" date="2012" name="PLoS Pathog.">
        <title>The genome of the obligate intracellular parasite Trachipleistophora hominis: new insights into microsporidian genome dynamics and reductive evolution.</title>
        <authorList>
            <person name="Heinz E."/>
            <person name="Williams T.A."/>
            <person name="Nakjang S."/>
            <person name="Noel C.J."/>
            <person name="Swan D.C."/>
            <person name="Goldberg A.V."/>
            <person name="Harris S.R."/>
            <person name="Weinmaier T."/>
            <person name="Markert S."/>
            <person name="Becher D."/>
            <person name="Bernhardt J."/>
            <person name="Dagan T."/>
            <person name="Hacker C."/>
            <person name="Lucocq J.M."/>
            <person name="Schweder T."/>
            <person name="Rattei T."/>
            <person name="Hall N."/>
            <person name="Hirt R.P."/>
            <person name="Embley T.M."/>
        </authorList>
    </citation>
    <scope>NUCLEOTIDE SEQUENCE [LARGE SCALE GENOMIC DNA]</scope>
</reference>
<sequence length="296" mass="34107">MSLTKTSEIFKISQYVIQKKISSGSSATVYLATKDEKFYAIKKPYILTFSDPNNVRLSSENEISILKELRHPNVINLHDIVWENNSQVYLVLEYVPYDLASVIRDKKNLKLTKTEHKNWLLQIASALSYMHAKGIIHRDLKASNILCSNNVVKIADFGSSRHIAGQMTGNVTTLWYRSPELLLGKTNYGEEIDIWSLGCIAYELICGELLFIENTEIQMLDKIFSTFGFPSTVIAPNLCYLRQMNHHTYHFDDILRDKCCSEEQVQFLERFFVYEAEKRVTAKGVLQSEYLNIKPQ</sequence>
<dbReference type="InterPro" id="IPR050108">
    <property type="entry name" value="CDK"/>
</dbReference>
<dbReference type="OrthoDB" id="28397at2759"/>
<dbReference type="Proteomes" id="UP000011185">
    <property type="component" value="Unassembled WGS sequence"/>
</dbReference>
<keyword evidence="5" id="KW-0808">Transferase</keyword>
<dbReference type="Gene3D" id="1.10.510.10">
    <property type="entry name" value="Transferase(Phosphotransferase) domain 1"/>
    <property type="match status" value="1"/>
</dbReference>
<evidence type="ECO:0000313" key="5">
    <source>
        <dbReference type="EMBL" id="ELQ76640.1"/>
    </source>
</evidence>
<protein>
    <submittedName>
        <fullName evidence="5">[RNA-polymerase]-subunit kinase, cyclin-dependent kinase</fullName>
        <ecNumber evidence="5">2.7.11.22</ecNumber>
        <ecNumber evidence="5">2.7.11.23</ecNumber>
    </submittedName>
</protein>
<keyword evidence="6" id="KW-1185">Reference proteome</keyword>
<dbReference type="GO" id="GO:0008353">
    <property type="term" value="F:RNA polymerase II CTD heptapeptide repeat kinase activity"/>
    <property type="evidence" value="ECO:0007669"/>
    <property type="project" value="UniProtKB-EC"/>
</dbReference>
<organism evidence="5 6">
    <name type="scientific">Trachipleistophora hominis</name>
    <name type="common">Microsporidian parasite</name>
    <dbReference type="NCBI Taxonomy" id="72359"/>
    <lineage>
        <taxon>Eukaryota</taxon>
        <taxon>Fungi</taxon>
        <taxon>Fungi incertae sedis</taxon>
        <taxon>Microsporidia</taxon>
        <taxon>Pleistophoridae</taxon>
        <taxon>Trachipleistophora</taxon>
    </lineage>
</organism>
<evidence type="ECO:0000256" key="2">
    <source>
        <dbReference type="ARBA" id="ARBA00022741"/>
    </source>
</evidence>
<keyword evidence="3" id="KW-0067">ATP-binding</keyword>
<dbReference type="Pfam" id="PF00069">
    <property type="entry name" value="Pkinase"/>
    <property type="match status" value="1"/>
</dbReference>
<evidence type="ECO:0000256" key="3">
    <source>
        <dbReference type="ARBA" id="ARBA00022840"/>
    </source>
</evidence>
<dbReference type="EC" id="2.7.11.23" evidence="5"/>
<dbReference type="GO" id="GO:0005634">
    <property type="term" value="C:nucleus"/>
    <property type="evidence" value="ECO:0007669"/>
    <property type="project" value="TreeGrafter"/>
</dbReference>
<dbReference type="GO" id="GO:0004693">
    <property type="term" value="F:cyclin-dependent protein serine/threonine kinase activity"/>
    <property type="evidence" value="ECO:0007669"/>
    <property type="project" value="UniProtKB-EC"/>
</dbReference>
<dbReference type="InterPro" id="IPR011009">
    <property type="entry name" value="Kinase-like_dom_sf"/>
</dbReference>
<dbReference type="EMBL" id="JH993832">
    <property type="protein sequence ID" value="ELQ76640.1"/>
    <property type="molecule type" value="Genomic_DNA"/>
</dbReference>
<dbReference type="InterPro" id="IPR008271">
    <property type="entry name" value="Ser/Thr_kinase_AS"/>
</dbReference>
<dbReference type="EC" id="2.7.11.22" evidence="5"/>
<comment type="similarity">
    <text evidence="1">Belongs to the protein kinase superfamily. CMGC Ser/Thr protein kinase family. CDC2/CDKX subfamily.</text>
</comment>
<proteinExistence type="inferred from homology"/>
<dbReference type="PROSITE" id="PS00108">
    <property type="entry name" value="PROTEIN_KINASE_ST"/>
    <property type="match status" value="1"/>
</dbReference>
<dbReference type="STRING" id="72359.L7JZ90"/>
<feature type="domain" description="Protein kinase" evidence="4">
    <location>
        <begin position="15"/>
        <end position="291"/>
    </location>
</feature>
<evidence type="ECO:0000256" key="1">
    <source>
        <dbReference type="ARBA" id="ARBA00006485"/>
    </source>
</evidence>
<evidence type="ECO:0000259" key="4">
    <source>
        <dbReference type="PROSITE" id="PS50011"/>
    </source>
</evidence>
<dbReference type="VEuPathDB" id="MicrosporidiaDB:THOM_0359"/>
<keyword evidence="5" id="KW-0418">Kinase</keyword>
<dbReference type="HOGENOM" id="CLU_000288_181_1_1"/>
<dbReference type="SMART" id="SM00220">
    <property type="entry name" value="S_TKc"/>
    <property type="match status" value="1"/>
</dbReference>
<dbReference type="PROSITE" id="PS50011">
    <property type="entry name" value="PROTEIN_KINASE_DOM"/>
    <property type="match status" value="1"/>
</dbReference>
<accession>L7JZ90</accession>
<dbReference type="OMA" id="MVYDESL"/>
<gene>
    <name evidence="5" type="ORF">THOM_0359</name>
</gene>
<dbReference type="AlphaFoldDB" id="L7JZ90"/>
<dbReference type="InterPro" id="IPR000719">
    <property type="entry name" value="Prot_kinase_dom"/>
</dbReference>
<keyword evidence="2" id="KW-0547">Nucleotide-binding</keyword>
<evidence type="ECO:0000313" key="6">
    <source>
        <dbReference type="Proteomes" id="UP000011185"/>
    </source>
</evidence>
<dbReference type="PANTHER" id="PTHR24056">
    <property type="entry name" value="CELL DIVISION PROTEIN KINASE"/>
    <property type="match status" value="1"/>
</dbReference>
<dbReference type="GO" id="GO:0005524">
    <property type="term" value="F:ATP binding"/>
    <property type="evidence" value="ECO:0007669"/>
    <property type="project" value="UniProtKB-KW"/>
</dbReference>
<dbReference type="InParanoid" id="L7JZ90"/>
<dbReference type="Gene3D" id="3.30.200.20">
    <property type="entry name" value="Phosphorylase Kinase, domain 1"/>
    <property type="match status" value="1"/>
</dbReference>
<name>L7JZ90_TRAHO</name>
<dbReference type="SUPFAM" id="SSF56112">
    <property type="entry name" value="Protein kinase-like (PK-like)"/>
    <property type="match status" value="1"/>
</dbReference>